<dbReference type="InterPro" id="IPR036291">
    <property type="entry name" value="NAD(P)-bd_dom_sf"/>
</dbReference>
<proteinExistence type="inferred from homology"/>
<dbReference type="CDD" id="cd05300">
    <property type="entry name" value="2-Hacid_dh_1"/>
    <property type="match status" value="1"/>
</dbReference>
<evidence type="ECO:0000259" key="5">
    <source>
        <dbReference type="Pfam" id="PF00389"/>
    </source>
</evidence>
<evidence type="ECO:0000256" key="4">
    <source>
        <dbReference type="SAM" id="SignalP"/>
    </source>
</evidence>
<evidence type="ECO:0000313" key="8">
    <source>
        <dbReference type="Proteomes" id="UP001165122"/>
    </source>
</evidence>
<dbReference type="InterPro" id="IPR006139">
    <property type="entry name" value="D-isomer_2_OHA_DH_cat_dom"/>
</dbReference>
<sequence>MLSASSRLSRPLILLTITLSSRTMSTAANAIALSTKNLSDPIIRSANVLVLAKDSSDPNNLPVYDLLNSDNALGKITGTSSNLEALNQLPPSSLNATNILYCSYPDAELVKSALKLCPNVEWVHCRSAGVEHIVSEELTGHGCRLTNAKGCFSSTLAEYALTSIGYFAKDFPRLNAQKKDKNWEKYSVREISKSTLGIVGYGDIGKATARLAKAYGMSVLALRRNPSLSLSDPLIDECYDNSKASLNKLMSKSDYVLVAAPLTKDTVDLVDSEALSHSKKDLVIINVGRGPIINEPSLISSLRTKKIRGAALDVFTVEPLPEENELWELENVLVSPHNMDQTETFMREAAESFCGLVQGWVRGDDEVGNTVDKAAGY</sequence>
<dbReference type="GO" id="GO:0051287">
    <property type="term" value="F:NAD binding"/>
    <property type="evidence" value="ECO:0007669"/>
    <property type="project" value="InterPro"/>
</dbReference>
<keyword evidence="2" id="KW-0520">NAD</keyword>
<organism evidence="7 8">
    <name type="scientific">Triparma laevis f. longispina</name>
    <dbReference type="NCBI Taxonomy" id="1714387"/>
    <lineage>
        <taxon>Eukaryota</taxon>
        <taxon>Sar</taxon>
        <taxon>Stramenopiles</taxon>
        <taxon>Ochrophyta</taxon>
        <taxon>Bolidophyceae</taxon>
        <taxon>Parmales</taxon>
        <taxon>Triparmaceae</taxon>
        <taxon>Triparma</taxon>
    </lineage>
</organism>
<dbReference type="SUPFAM" id="SSF51735">
    <property type="entry name" value="NAD(P)-binding Rossmann-fold domains"/>
    <property type="match status" value="1"/>
</dbReference>
<dbReference type="SUPFAM" id="SSF52283">
    <property type="entry name" value="Formate/glycerate dehydrogenase catalytic domain-like"/>
    <property type="match status" value="1"/>
</dbReference>
<gene>
    <name evidence="7" type="ORF">TrLO_g10655</name>
</gene>
<name>A0A9W7AEH9_9STRA</name>
<dbReference type="InterPro" id="IPR006140">
    <property type="entry name" value="D-isomer_DH_NAD-bd"/>
</dbReference>
<comment type="caution">
    <text evidence="7">The sequence shown here is derived from an EMBL/GenBank/DDBJ whole genome shotgun (WGS) entry which is preliminary data.</text>
</comment>
<evidence type="ECO:0000313" key="7">
    <source>
        <dbReference type="EMBL" id="GMH69056.1"/>
    </source>
</evidence>
<dbReference type="Pfam" id="PF00389">
    <property type="entry name" value="2-Hacid_dh"/>
    <property type="match status" value="1"/>
</dbReference>
<evidence type="ECO:0000256" key="1">
    <source>
        <dbReference type="ARBA" id="ARBA00023002"/>
    </source>
</evidence>
<reference evidence="8" key="1">
    <citation type="journal article" date="2023" name="Commun. Biol.">
        <title>Genome analysis of Parmales, the sister group of diatoms, reveals the evolutionary specialization of diatoms from phago-mixotrophs to photoautotrophs.</title>
        <authorList>
            <person name="Ban H."/>
            <person name="Sato S."/>
            <person name="Yoshikawa S."/>
            <person name="Yamada K."/>
            <person name="Nakamura Y."/>
            <person name="Ichinomiya M."/>
            <person name="Sato N."/>
            <person name="Blanc-Mathieu R."/>
            <person name="Endo H."/>
            <person name="Kuwata A."/>
            <person name="Ogata H."/>
        </authorList>
    </citation>
    <scope>NUCLEOTIDE SEQUENCE [LARGE SCALE GENOMIC DNA]</scope>
    <source>
        <strain evidence="8">NIES 3700</strain>
    </source>
</reference>
<dbReference type="Pfam" id="PF02826">
    <property type="entry name" value="2-Hacid_dh_C"/>
    <property type="match status" value="1"/>
</dbReference>
<keyword evidence="1 3" id="KW-0560">Oxidoreductase</keyword>
<dbReference type="PANTHER" id="PTHR43333">
    <property type="entry name" value="2-HACID_DH_C DOMAIN-CONTAINING PROTEIN"/>
    <property type="match status" value="1"/>
</dbReference>
<dbReference type="Gene3D" id="3.40.50.720">
    <property type="entry name" value="NAD(P)-binding Rossmann-like Domain"/>
    <property type="match status" value="2"/>
</dbReference>
<evidence type="ECO:0000256" key="2">
    <source>
        <dbReference type="ARBA" id="ARBA00023027"/>
    </source>
</evidence>
<feature type="chain" id="PRO_5040908103" description="D-isomer specific 2-hydroxyacid dehydrogenase NAD-binding domain-containing protein" evidence="4">
    <location>
        <begin position="28"/>
        <end position="377"/>
    </location>
</feature>
<dbReference type="EMBL" id="BRXW01000601">
    <property type="protein sequence ID" value="GMH69056.1"/>
    <property type="molecule type" value="Genomic_DNA"/>
</dbReference>
<comment type="similarity">
    <text evidence="3">Belongs to the D-isomer specific 2-hydroxyacid dehydrogenase family.</text>
</comment>
<feature type="signal peptide" evidence="4">
    <location>
        <begin position="1"/>
        <end position="27"/>
    </location>
</feature>
<protein>
    <recommendedName>
        <fullName evidence="9">D-isomer specific 2-hydroxyacid dehydrogenase NAD-binding domain-containing protein</fullName>
    </recommendedName>
</protein>
<keyword evidence="8" id="KW-1185">Reference proteome</keyword>
<dbReference type="OrthoDB" id="298012at2759"/>
<accession>A0A9W7AEH9</accession>
<feature type="domain" description="D-isomer specific 2-hydroxyacid dehydrogenase NAD-binding" evidence="6">
    <location>
        <begin position="167"/>
        <end position="337"/>
    </location>
</feature>
<dbReference type="PANTHER" id="PTHR43333:SF1">
    <property type="entry name" value="D-ISOMER SPECIFIC 2-HYDROXYACID DEHYDROGENASE NAD-BINDING DOMAIN-CONTAINING PROTEIN"/>
    <property type="match status" value="1"/>
</dbReference>
<feature type="domain" description="D-isomer specific 2-hydroxyacid dehydrogenase catalytic" evidence="5">
    <location>
        <begin position="108"/>
        <end position="340"/>
    </location>
</feature>
<dbReference type="Proteomes" id="UP001165122">
    <property type="component" value="Unassembled WGS sequence"/>
</dbReference>
<keyword evidence="4" id="KW-0732">Signal</keyword>
<evidence type="ECO:0000259" key="6">
    <source>
        <dbReference type="Pfam" id="PF02826"/>
    </source>
</evidence>
<dbReference type="AlphaFoldDB" id="A0A9W7AEH9"/>
<evidence type="ECO:0000256" key="3">
    <source>
        <dbReference type="RuleBase" id="RU003719"/>
    </source>
</evidence>
<dbReference type="GO" id="GO:0016616">
    <property type="term" value="F:oxidoreductase activity, acting on the CH-OH group of donors, NAD or NADP as acceptor"/>
    <property type="evidence" value="ECO:0007669"/>
    <property type="project" value="InterPro"/>
</dbReference>
<evidence type="ECO:0008006" key="9">
    <source>
        <dbReference type="Google" id="ProtNLM"/>
    </source>
</evidence>